<accession>A0A4Z2FHN2</accession>
<sequence length="65" mass="7495">MPSLSYSSRSMWDSQQGAITDVHRLTSTLDFDYCHVNHRRHRSHGGIRLPGEDEHISKYHQEGSS</sequence>
<proteinExistence type="predicted"/>
<reference evidence="2 3" key="1">
    <citation type="submission" date="2019-03" db="EMBL/GenBank/DDBJ databases">
        <title>First draft genome of Liparis tanakae, snailfish: a comprehensive survey of snailfish specific genes.</title>
        <authorList>
            <person name="Kim W."/>
            <person name="Song I."/>
            <person name="Jeong J.-H."/>
            <person name="Kim D."/>
            <person name="Kim S."/>
            <person name="Ryu S."/>
            <person name="Song J.Y."/>
            <person name="Lee S.K."/>
        </authorList>
    </citation>
    <scope>NUCLEOTIDE SEQUENCE [LARGE SCALE GENOMIC DNA]</scope>
    <source>
        <tissue evidence="2">Muscle</tissue>
    </source>
</reference>
<evidence type="ECO:0000313" key="3">
    <source>
        <dbReference type="Proteomes" id="UP000314294"/>
    </source>
</evidence>
<organism evidence="2 3">
    <name type="scientific">Liparis tanakae</name>
    <name type="common">Tanaka's snailfish</name>
    <dbReference type="NCBI Taxonomy" id="230148"/>
    <lineage>
        <taxon>Eukaryota</taxon>
        <taxon>Metazoa</taxon>
        <taxon>Chordata</taxon>
        <taxon>Craniata</taxon>
        <taxon>Vertebrata</taxon>
        <taxon>Euteleostomi</taxon>
        <taxon>Actinopterygii</taxon>
        <taxon>Neopterygii</taxon>
        <taxon>Teleostei</taxon>
        <taxon>Neoteleostei</taxon>
        <taxon>Acanthomorphata</taxon>
        <taxon>Eupercaria</taxon>
        <taxon>Perciformes</taxon>
        <taxon>Cottioidei</taxon>
        <taxon>Cottales</taxon>
        <taxon>Liparidae</taxon>
        <taxon>Liparis</taxon>
    </lineage>
</organism>
<feature type="region of interest" description="Disordered" evidence="1">
    <location>
        <begin position="42"/>
        <end position="65"/>
    </location>
</feature>
<dbReference type="Proteomes" id="UP000314294">
    <property type="component" value="Unassembled WGS sequence"/>
</dbReference>
<gene>
    <name evidence="2" type="ORF">EYF80_049395</name>
</gene>
<comment type="caution">
    <text evidence="2">The sequence shown here is derived from an EMBL/GenBank/DDBJ whole genome shotgun (WGS) entry which is preliminary data.</text>
</comment>
<protein>
    <submittedName>
        <fullName evidence="2">Uncharacterized protein</fullName>
    </submittedName>
</protein>
<name>A0A4Z2FHN2_9TELE</name>
<keyword evidence="3" id="KW-1185">Reference proteome</keyword>
<dbReference type="EMBL" id="SRLO01001190">
    <property type="protein sequence ID" value="TNN40431.1"/>
    <property type="molecule type" value="Genomic_DNA"/>
</dbReference>
<dbReference type="AlphaFoldDB" id="A0A4Z2FHN2"/>
<feature type="compositionally biased region" description="Basic and acidic residues" evidence="1">
    <location>
        <begin position="50"/>
        <end position="65"/>
    </location>
</feature>
<evidence type="ECO:0000256" key="1">
    <source>
        <dbReference type="SAM" id="MobiDB-lite"/>
    </source>
</evidence>
<evidence type="ECO:0000313" key="2">
    <source>
        <dbReference type="EMBL" id="TNN40431.1"/>
    </source>
</evidence>